<evidence type="ECO:0000256" key="1">
    <source>
        <dbReference type="ARBA" id="ARBA00009481"/>
    </source>
</evidence>
<gene>
    <name evidence="4" type="ORF">LGH70_09485</name>
</gene>
<organism evidence="4 5">
    <name type="scientific">Hymenobacter nitidus</name>
    <dbReference type="NCBI Taxonomy" id="2880929"/>
    <lineage>
        <taxon>Bacteria</taxon>
        <taxon>Pseudomonadati</taxon>
        <taxon>Bacteroidota</taxon>
        <taxon>Cytophagia</taxon>
        <taxon>Cytophagales</taxon>
        <taxon>Hymenobacteraceae</taxon>
        <taxon>Hymenobacter</taxon>
    </lineage>
</organism>
<keyword evidence="2" id="KW-0328">Glycosyltransferase</keyword>
<dbReference type="CDD" id="cd03801">
    <property type="entry name" value="GT4_PimA-like"/>
    <property type="match status" value="1"/>
</dbReference>
<dbReference type="Proteomes" id="UP001165297">
    <property type="component" value="Unassembled WGS sequence"/>
</dbReference>
<sequence length="401" mass="44076">MTRTSVTPAVSAASLRIAFVSSCTGEWGGSEELWAGTALLLARAGHTVQAFKTNVDVRHRRIIALREAGCPVTDLALPVTLRKRVTNRLLPYRWQFTWRKISQQILSRGLRTLAPDLIVISQGSNYDGFILADVCRRLGFAYVLLSQKAIDFFLPPNLERALIQQIFRTARQCFFVSRHNLELTQLQLGQRLPAAEVVWNPYNVPFAGELPSPATASDGVVRLACVARLHIPDKGQDLLLQVLAQPKWRQRPLHVSFYGDGPDELALRDMVDFLDLRAAVSFGGYLPDVTHIWQQHQALILPSRHEGLPLALVEAMLSGRPTIAANAGGMAELLADNVTGFLAAAATVEALDEALERAWTHRTSWPQMGAEAARQARAAVPTDAPQQLARKLLGLIPAAVS</sequence>
<dbReference type="Gene3D" id="3.40.50.2000">
    <property type="entry name" value="Glycogen Phosphorylase B"/>
    <property type="match status" value="2"/>
</dbReference>
<comment type="similarity">
    <text evidence="1">Belongs to the glycosyltransferase group 1 family. Glycosyltransferase 4 subfamily.</text>
</comment>
<dbReference type="RefSeq" id="WP_226184995.1">
    <property type="nucleotide sequence ID" value="NZ_JAJADQ010000004.1"/>
</dbReference>
<evidence type="ECO:0000313" key="5">
    <source>
        <dbReference type="Proteomes" id="UP001165297"/>
    </source>
</evidence>
<comment type="caution">
    <text evidence="4">The sequence shown here is derived from an EMBL/GenBank/DDBJ whole genome shotgun (WGS) entry which is preliminary data.</text>
</comment>
<proteinExistence type="inferred from homology"/>
<dbReference type="EMBL" id="JAJADQ010000004">
    <property type="protein sequence ID" value="MCB2377813.1"/>
    <property type="molecule type" value="Genomic_DNA"/>
</dbReference>
<reference evidence="4" key="1">
    <citation type="submission" date="2021-10" db="EMBL/GenBank/DDBJ databases">
        <authorList>
            <person name="Dean J.D."/>
            <person name="Kim M.K."/>
            <person name="Newey C.N."/>
            <person name="Stoker T.S."/>
            <person name="Thompson D.W."/>
            <person name="Grose J.H."/>
        </authorList>
    </citation>
    <scope>NUCLEOTIDE SEQUENCE</scope>
    <source>
        <strain evidence="4">BT635</strain>
    </source>
</reference>
<dbReference type="PANTHER" id="PTHR12526">
    <property type="entry name" value="GLYCOSYLTRANSFERASE"/>
    <property type="match status" value="1"/>
</dbReference>
<dbReference type="PANTHER" id="PTHR12526:SF640">
    <property type="entry name" value="COLANIC ACID BIOSYNTHESIS GLYCOSYLTRANSFERASE WCAL-RELATED"/>
    <property type="match status" value="1"/>
</dbReference>
<dbReference type="Pfam" id="PF13692">
    <property type="entry name" value="Glyco_trans_1_4"/>
    <property type="match status" value="1"/>
</dbReference>
<keyword evidence="5" id="KW-1185">Reference proteome</keyword>
<evidence type="ECO:0000313" key="4">
    <source>
        <dbReference type="EMBL" id="MCB2377813.1"/>
    </source>
</evidence>
<protein>
    <submittedName>
        <fullName evidence="4">Glycosyltransferase family 4 protein</fullName>
    </submittedName>
</protein>
<keyword evidence="3" id="KW-0808">Transferase</keyword>
<evidence type="ECO:0000256" key="2">
    <source>
        <dbReference type="ARBA" id="ARBA00022676"/>
    </source>
</evidence>
<dbReference type="SUPFAM" id="SSF53756">
    <property type="entry name" value="UDP-Glycosyltransferase/glycogen phosphorylase"/>
    <property type="match status" value="1"/>
</dbReference>
<evidence type="ECO:0000256" key="3">
    <source>
        <dbReference type="ARBA" id="ARBA00022679"/>
    </source>
</evidence>
<accession>A0ABS8ABN4</accession>
<name>A0ABS8ABN4_9BACT</name>